<dbReference type="KEGG" id="mars:A8C75_02660"/>
<protein>
    <submittedName>
        <fullName evidence="1">Uncharacterized protein</fullName>
    </submittedName>
</protein>
<gene>
    <name evidence="1" type="ORF">A8C75_02660</name>
</gene>
<dbReference type="AlphaFoldDB" id="A0A1A9EV01"/>
<proteinExistence type="predicted"/>
<dbReference type="Proteomes" id="UP000078070">
    <property type="component" value="Chromosome"/>
</dbReference>
<dbReference type="STRING" id="1821621.A8C75_02660"/>
<organism evidence="1 2">
    <name type="scientific">Marinobacterium aestuarii</name>
    <dbReference type="NCBI Taxonomy" id="1821621"/>
    <lineage>
        <taxon>Bacteria</taxon>
        <taxon>Pseudomonadati</taxon>
        <taxon>Pseudomonadota</taxon>
        <taxon>Gammaproteobacteria</taxon>
        <taxon>Oceanospirillales</taxon>
        <taxon>Oceanospirillaceae</taxon>
        <taxon>Marinobacterium</taxon>
    </lineage>
</organism>
<keyword evidence="2" id="KW-1185">Reference proteome</keyword>
<name>A0A1A9EV01_9GAMM</name>
<evidence type="ECO:0000313" key="2">
    <source>
        <dbReference type="Proteomes" id="UP000078070"/>
    </source>
</evidence>
<accession>A0A1A9EV01</accession>
<reference evidence="2" key="1">
    <citation type="submission" date="2016-05" db="EMBL/GenBank/DDBJ databases">
        <authorList>
            <person name="Baek K."/>
            <person name="Yang S.-J."/>
        </authorList>
    </citation>
    <scope>NUCLEOTIDE SEQUENCE [LARGE SCALE GENOMIC DNA]</scope>
    <source>
        <strain evidence="2">ST58-10</strain>
    </source>
</reference>
<reference evidence="1 2" key="2">
    <citation type="journal article" date="2018" name="Int. J. Syst. Evol. Microbiol.">
        <title>Marinobacterium aestuarii sp. nov., a benzene-degrading marine bacterium isolated from estuary sediment.</title>
        <authorList>
            <person name="Bae S.S."/>
            <person name="Jung J."/>
            <person name="Chung D."/>
            <person name="Baek K."/>
        </authorList>
    </citation>
    <scope>NUCLEOTIDE SEQUENCE [LARGE SCALE GENOMIC DNA]</scope>
    <source>
        <strain evidence="1 2">ST58-10</strain>
    </source>
</reference>
<evidence type="ECO:0000313" key="1">
    <source>
        <dbReference type="EMBL" id="ANG61478.1"/>
    </source>
</evidence>
<dbReference type="EMBL" id="CP015839">
    <property type="protein sequence ID" value="ANG61478.1"/>
    <property type="molecule type" value="Genomic_DNA"/>
</dbReference>
<sequence length="61" mass="7032">MALKLHTYNIVRITDGANIIECTIIKMCFEYALVKYKGKQYKVPYDLIDKVVGHELLLPFG</sequence>